<reference evidence="2 3" key="1">
    <citation type="submission" date="2019-05" db="EMBL/GenBank/DDBJ databases">
        <title>Mycolicibacterium sphagni ENV482 genome assembly.</title>
        <authorList>
            <person name="Chen W."/>
            <person name="Faulkner N.W."/>
            <person name="Hyman M.R."/>
        </authorList>
    </citation>
    <scope>NUCLEOTIDE SEQUENCE [LARGE SCALE GENOMIC DNA]</scope>
    <source>
        <strain evidence="2 3">ENV482</strain>
    </source>
</reference>
<accession>A0ABX2K7T0</accession>
<evidence type="ECO:0000313" key="2">
    <source>
        <dbReference type="EMBL" id="NTY63755.1"/>
    </source>
</evidence>
<evidence type="ECO:0000259" key="1">
    <source>
        <dbReference type="Pfam" id="PF12724"/>
    </source>
</evidence>
<dbReference type="Proteomes" id="UP000708347">
    <property type="component" value="Unassembled WGS sequence"/>
</dbReference>
<sequence>MSHCDNRSTVSSALRAVLVAGAAVRGPHPARHPAPDQGRCGGLGVTRVLVAYGSKRRGTAGLATMIGDALAEAGYPSVVMPARDVRELVGVDAVIVAGALYANRWHRDARRFVRRHATRLRGLPVWLVSSGPLDDSASLGDIPPTKQVAKLVERAGARGHITFGGALAADAKGFPASAMAKTKSGDWRDAEQVRRWVATIVPQLSPAGGS</sequence>
<dbReference type="EMBL" id="VBSB01000036">
    <property type="protein sequence ID" value="NTY63755.1"/>
    <property type="molecule type" value="Genomic_DNA"/>
</dbReference>
<gene>
    <name evidence="2" type="ORF">FEG63_29985</name>
</gene>
<evidence type="ECO:0000313" key="3">
    <source>
        <dbReference type="Proteomes" id="UP000708347"/>
    </source>
</evidence>
<name>A0ABX2K7T0_9MYCO</name>
<dbReference type="InterPro" id="IPR026816">
    <property type="entry name" value="Flavodoxin_dom"/>
</dbReference>
<proteinExistence type="predicted"/>
<dbReference type="Pfam" id="PF12724">
    <property type="entry name" value="Flavodoxin_5"/>
    <property type="match status" value="1"/>
</dbReference>
<organism evidence="2 3">
    <name type="scientific">Mycolicibacterium sphagni</name>
    <dbReference type="NCBI Taxonomy" id="1786"/>
    <lineage>
        <taxon>Bacteria</taxon>
        <taxon>Bacillati</taxon>
        <taxon>Actinomycetota</taxon>
        <taxon>Actinomycetes</taxon>
        <taxon>Mycobacteriales</taxon>
        <taxon>Mycobacteriaceae</taxon>
        <taxon>Mycolicibacterium</taxon>
    </lineage>
</organism>
<dbReference type="InterPro" id="IPR029039">
    <property type="entry name" value="Flavoprotein-like_sf"/>
</dbReference>
<protein>
    <submittedName>
        <fullName evidence="2">Flavodoxin</fullName>
    </submittedName>
</protein>
<dbReference type="SUPFAM" id="SSF52218">
    <property type="entry name" value="Flavoproteins"/>
    <property type="match status" value="1"/>
</dbReference>
<comment type="caution">
    <text evidence="2">The sequence shown here is derived from an EMBL/GenBank/DDBJ whole genome shotgun (WGS) entry which is preliminary data.</text>
</comment>
<dbReference type="Gene3D" id="3.40.50.360">
    <property type="match status" value="1"/>
</dbReference>
<feature type="domain" description="Flavodoxin" evidence="1">
    <location>
        <begin position="49"/>
        <end position="168"/>
    </location>
</feature>
<keyword evidence="3" id="KW-1185">Reference proteome</keyword>